<dbReference type="RefSeq" id="XP_044721771.1">
    <property type="nucleotide sequence ID" value="XM_044863157.1"/>
</dbReference>
<evidence type="ECO:0000313" key="3">
    <source>
        <dbReference type="EMBL" id="KAH0964258.1"/>
    </source>
</evidence>
<dbReference type="EMBL" id="JAIZPD010000004">
    <property type="protein sequence ID" value="KAH0964258.1"/>
    <property type="molecule type" value="Genomic_DNA"/>
</dbReference>
<evidence type="ECO:0000313" key="4">
    <source>
        <dbReference type="Proteomes" id="UP000824596"/>
    </source>
</evidence>
<evidence type="ECO:0000256" key="2">
    <source>
        <dbReference type="SAM" id="SignalP"/>
    </source>
</evidence>
<feature type="region of interest" description="Disordered" evidence="1">
    <location>
        <begin position="99"/>
        <end position="134"/>
    </location>
</feature>
<dbReference type="AlphaFoldDB" id="A0A9P8MY85"/>
<gene>
    <name evidence="3" type="ORF">HRG_04686</name>
</gene>
<evidence type="ECO:0008006" key="5">
    <source>
        <dbReference type="Google" id="ProtNLM"/>
    </source>
</evidence>
<dbReference type="OrthoDB" id="5089079at2759"/>
<sequence>MHFPTTFAVLLSLSSSGLAQATWPSDRKCPGVVQVTKEDEQHLGGVCCVGGELKLENCEGWPICKGPTSFDAAKQTPSCIVKVPMTASDFEERVSKATATAMPHQPGGVNSGTTTASAAIPTKSADGTRGAPIGTAATTTAATTSSTQLVSGASKQFTATLLSVAGTVVFALAALS</sequence>
<name>A0A9P8MY85_9HYPO</name>
<keyword evidence="4" id="KW-1185">Reference proteome</keyword>
<feature type="signal peptide" evidence="2">
    <location>
        <begin position="1"/>
        <end position="19"/>
    </location>
</feature>
<reference evidence="3" key="1">
    <citation type="submission" date="2021-09" db="EMBL/GenBank/DDBJ databases">
        <title>A high-quality genome of the endoparasitic fungus Hirsutella rhossiliensis with a comparison of Hirsutella genomes reveals transposable elements contributing to genome size variation.</title>
        <authorList>
            <person name="Lin R."/>
            <person name="Jiao Y."/>
            <person name="Sun X."/>
            <person name="Ling J."/>
            <person name="Xie B."/>
            <person name="Cheng X."/>
        </authorList>
    </citation>
    <scope>NUCLEOTIDE SEQUENCE</scope>
    <source>
        <strain evidence="3">HR02</strain>
    </source>
</reference>
<accession>A0A9P8MY85</accession>
<protein>
    <recommendedName>
        <fullName evidence="5">Cell wall protein</fullName>
    </recommendedName>
</protein>
<organism evidence="3 4">
    <name type="scientific">Hirsutella rhossiliensis</name>
    <dbReference type="NCBI Taxonomy" id="111463"/>
    <lineage>
        <taxon>Eukaryota</taxon>
        <taxon>Fungi</taxon>
        <taxon>Dikarya</taxon>
        <taxon>Ascomycota</taxon>
        <taxon>Pezizomycotina</taxon>
        <taxon>Sordariomycetes</taxon>
        <taxon>Hypocreomycetidae</taxon>
        <taxon>Hypocreales</taxon>
        <taxon>Ophiocordycipitaceae</taxon>
        <taxon>Hirsutella</taxon>
    </lineage>
</organism>
<proteinExistence type="predicted"/>
<keyword evidence="2" id="KW-0732">Signal</keyword>
<comment type="caution">
    <text evidence="3">The sequence shown here is derived from an EMBL/GenBank/DDBJ whole genome shotgun (WGS) entry which is preliminary data.</text>
</comment>
<feature type="chain" id="PRO_5040252410" description="Cell wall protein" evidence="2">
    <location>
        <begin position="20"/>
        <end position="176"/>
    </location>
</feature>
<dbReference type="Proteomes" id="UP000824596">
    <property type="component" value="Unassembled WGS sequence"/>
</dbReference>
<dbReference type="GeneID" id="68353815"/>
<evidence type="ECO:0000256" key="1">
    <source>
        <dbReference type="SAM" id="MobiDB-lite"/>
    </source>
</evidence>